<dbReference type="SUPFAM" id="SSF47353">
    <property type="entry name" value="Retrovirus capsid dimerization domain-like"/>
    <property type="match status" value="1"/>
</dbReference>
<evidence type="ECO:0000313" key="4">
    <source>
        <dbReference type="EnsemblMetazoa" id="G3706.1:cds"/>
    </source>
</evidence>
<dbReference type="InterPro" id="IPR054465">
    <property type="entry name" value="Integrase_p58-like_C"/>
</dbReference>
<feature type="coiled-coil region" evidence="1">
    <location>
        <begin position="75"/>
        <end position="158"/>
    </location>
</feature>
<dbReference type="EnsemblMetazoa" id="G3706.1">
    <property type="protein sequence ID" value="G3706.1:cds"/>
    <property type="gene ID" value="G3706"/>
</dbReference>
<dbReference type="Pfam" id="PF00665">
    <property type="entry name" value="rve"/>
    <property type="match status" value="1"/>
</dbReference>
<dbReference type="PANTHER" id="PTHR46888:SF13">
    <property type="entry name" value="RIBONUCLEASE H"/>
    <property type="match status" value="1"/>
</dbReference>
<dbReference type="PANTHER" id="PTHR46888">
    <property type="entry name" value="ZINC KNUCKLE DOMAINCONTAINING PROTEIN-RELATED"/>
    <property type="match status" value="1"/>
</dbReference>
<evidence type="ECO:0000256" key="2">
    <source>
        <dbReference type="SAM" id="MobiDB-lite"/>
    </source>
</evidence>
<feature type="region of interest" description="Disordered" evidence="2">
    <location>
        <begin position="333"/>
        <end position="373"/>
    </location>
</feature>
<dbReference type="InterPro" id="IPR001584">
    <property type="entry name" value="Integrase_cat-core"/>
</dbReference>
<dbReference type="FunFam" id="1.10.340.70:FF:000001">
    <property type="entry name" value="Retrovirus-related Pol polyprotein from transposon gypsy-like Protein"/>
    <property type="match status" value="1"/>
</dbReference>
<keyword evidence="1" id="KW-0175">Coiled coil</keyword>
<dbReference type="InterPro" id="IPR038269">
    <property type="entry name" value="SCAN_sf"/>
</dbReference>
<dbReference type="Pfam" id="PF17921">
    <property type="entry name" value="Integrase_H2C2"/>
    <property type="match status" value="1"/>
</dbReference>
<dbReference type="GO" id="GO:0015074">
    <property type="term" value="P:DNA integration"/>
    <property type="evidence" value="ECO:0007669"/>
    <property type="project" value="InterPro"/>
</dbReference>
<name>A0A8W8MZ15_MAGGI</name>
<dbReference type="SUPFAM" id="SSF53098">
    <property type="entry name" value="Ribonuclease H-like"/>
    <property type="match status" value="1"/>
</dbReference>
<feature type="region of interest" description="Disordered" evidence="2">
    <location>
        <begin position="613"/>
        <end position="633"/>
    </location>
</feature>
<dbReference type="InterPro" id="IPR012337">
    <property type="entry name" value="RNaseH-like_sf"/>
</dbReference>
<dbReference type="Gene3D" id="1.10.4020.10">
    <property type="entry name" value="DNA breaking-rejoining enzymes"/>
    <property type="match status" value="1"/>
</dbReference>
<proteinExistence type="predicted"/>
<protein>
    <recommendedName>
        <fullName evidence="3">Integrase catalytic domain-containing protein</fullName>
    </recommendedName>
</protein>
<dbReference type="AlphaFoldDB" id="A0A8W8MZ15"/>
<evidence type="ECO:0000259" key="3">
    <source>
        <dbReference type="PROSITE" id="PS50994"/>
    </source>
</evidence>
<dbReference type="Pfam" id="PF22938">
    <property type="entry name" value="Integrase_p58_C"/>
    <property type="match status" value="1"/>
</dbReference>
<keyword evidence="5" id="KW-1185">Reference proteome</keyword>
<dbReference type="InterPro" id="IPR036397">
    <property type="entry name" value="RNaseH_sf"/>
</dbReference>
<dbReference type="PROSITE" id="PS50994">
    <property type="entry name" value="INTEGRASE"/>
    <property type="match status" value="1"/>
</dbReference>
<dbReference type="InterPro" id="IPR003309">
    <property type="entry name" value="SCAN_dom"/>
</dbReference>
<dbReference type="GO" id="GO:0003676">
    <property type="term" value="F:nucleic acid binding"/>
    <property type="evidence" value="ECO:0007669"/>
    <property type="project" value="InterPro"/>
</dbReference>
<dbReference type="FunFam" id="3.30.420.10:FF:000032">
    <property type="entry name" value="Retrovirus-related Pol polyprotein from transposon 297-like Protein"/>
    <property type="match status" value="1"/>
</dbReference>
<evidence type="ECO:0000313" key="5">
    <source>
        <dbReference type="Proteomes" id="UP000005408"/>
    </source>
</evidence>
<dbReference type="Gene3D" id="3.30.420.10">
    <property type="entry name" value="Ribonuclease H-like superfamily/Ribonuclease H"/>
    <property type="match status" value="1"/>
</dbReference>
<dbReference type="Pfam" id="PF02023">
    <property type="entry name" value="SCAN"/>
    <property type="match status" value="1"/>
</dbReference>
<evidence type="ECO:0000256" key="1">
    <source>
        <dbReference type="SAM" id="Coils"/>
    </source>
</evidence>
<dbReference type="Proteomes" id="UP000005408">
    <property type="component" value="Unassembled WGS sequence"/>
</dbReference>
<accession>A0A8W8MZ15</accession>
<feature type="domain" description="Integrase catalytic" evidence="3">
    <location>
        <begin position="781"/>
        <end position="939"/>
    </location>
</feature>
<reference evidence="4" key="1">
    <citation type="submission" date="2022-08" db="UniProtKB">
        <authorList>
            <consortium name="EnsemblMetazoa"/>
        </authorList>
    </citation>
    <scope>IDENTIFICATION</scope>
    <source>
        <strain evidence="4">05x7-T-G4-1.051#20</strain>
    </source>
</reference>
<dbReference type="Gene3D" id="1.10.340.70">
    <property type="match status" value="1"/>
</dbReference>
<feature type="compositionally biased region" description="Polar residues" evidence="2">
    <location>
        <begin position="333"/>
        <end position="367"/>
    </location>
</feature>
<dbReference type="InterPro" id="IPR041588">
    <property type="entry name" value="Integrase_H2C2"/>
</dbReference>
<organism evidence="4 5">
    <name type="scientific">Magallana gigas</name>
    <name type="common">Pacific oyster</name>
    <name type="synonym">Crassostrea gigas</name>
    <dbReference type="NCBI Taxonomy" id="29159"/>
    <lineage>
        <taxon>Eukaryota</taxon>
        <taxon>Metazoa</taxon>
        <taxon>Spiralia</taxon>
        <taxon>Lophotrochozoa</taxon>
        <taxon>Mollusca</taxon>
        <taxon>Bivalvia</taxon>
        <taxon>Autobranchia</taxon>
        <taxon>Pteriomorphia</taxon>
        <taxon>Ostreida</taxon>
        <taxon>Ostreoidea</taxon>
        <taxon>Ostreidae</taxon>
        <taxon>Magallana</taxon>
    </lineage>
</organism>
<sequence>MVCSVEDFLKSPDASRLQHLTKDELFLFVTKFGLNVKRSSRKAEIRNVVVQYLVEEGILESSAMSLVVEVEKPVKKDYEFELQFKQLEIEQERERRAYEREKFEQERLIREQERLAREQEREYEKERSEREHEHALTMKQLEFDTQRLKREEAEANARSKPDFDVAKNIRLVPKFQEKDVDKYFIHFEKVAQNLNWPKEIWPLLLQSTFIGKAREIYGALSLHQSSDYDIIKENVLKAYELVPEAYRQKFRNYKKFNEQTHVEFSREKQNLFERWCSSKHVGSNFEKLKQIILIEEFKNCIHPEIRTYLDEQKVENLEQAATAADDYALTHKGSFTKQRNSNNDNSRGRPDNSQVTLGSKSTSSEQVKVTDKNDMTTKSGPICNYCKRKGHIKSECWALQRKKFNSDNPSPSALTSVQGKFVCSKFENPQVKSESDILREEFIPFVFDGFVSLDGTDLHPIKILRDTGASQSLFLEGVLPLSEKSYTGSDVLIQGVELGFVKVPLHEIGLRSDLVSGNVVVGVRPTLPVKGVSLLLGNDLAGGKVVPDPVVCNRPSIIGEEDNKELFPSCAVTRAMAKKLRDPDLKISREGLDKGNDLNIGLNETFMSNLLKSESHTSSENQHQHASKDDVLGLHEMFDKTPLTRDRLISEQESDLETKGLSTQVLSPEEAEKVPICYYKNQGVLMRKWRPRDAPVDHEWQVHHQIVVPRAYRQTVIGLAHDTPMSGHLGIKKTYCRVLAHFFWPKMRKDVVEYCRSCHVCQVVGKPNQKIPPAPLIPIPAFDEPFTKVIIDCVGPLPKTKVGNQYLLTIMCASTRFPEAIPLRNIKSRTIVNALTKFFTNVGLPLSVQSDQGSNFTSKVFKQVMCELGIKHHTSSAYHPESQGALERFHQTLKTMMRTYCLSNEKDWDQGIPYLLFAVRDAKQESLGFSPFELVYGHTVRGPLKLLKEKWLGPETETSLLDYVSKFKERISQAWTMARENLKVSQTKMKTWYDKHSKSRVFKSGDKVLVLLPIPGQPLRAKYFGPFEVEQKVNDVNYIIKTPGRRKSKQLCHINMIKQYHDRQDPHYCKSEQVVASNSSITYTTNQNWCHDQSTPKLKNSDILANLKLKLAHLDDTERLKLTNLIQEFSDLFPDVPQKTNLRATGCVVSSARLERRQGSVRKDVEESSVIRPCRAGSRYNCDCWTVF</sequence>